<dbReference type="NCBIfam" id="TIGR02906">
    <property type="entry name" value="spore_CotS"/>
    <property type="match status" value="1"/>
</dbReference>
<feature type="domain" description="Aminoglycoside phosphotransferase" evidence="1">
    <location>
        <begin position="26"/>
        <end position="245"/>
    </location>
</feature>
<proteinExistence type="predicted"/>
<organism evidence="2 3">
    <name type="scientific">Acetivibrio ethanolgignens</name>
    <dbReference type="NCBI Taxonomy" id="290052"/>
    <lineage>
        <taxon>Bacteria</taxon>
        <taxon>Bacillati</taxon>
        <taxon>Bacillota</taxon>
        <taxon>Clostridia</taxon>
        <taxon>Eubacteriales</taxon>
        <taxon>Oscillospiraceae</taxon>
        <taxon>Acetivibrio</taxon>
    </lineage>
</organism>
<accession>A0A0V8QGU0</accession>
<dbReference type="Pfam" id="PF01636">
    <property type="entry name" value="APH"/>
    <property type="match status" value="1"/>
</dbReference>
<dbReference type="Proteomes" id="UP000054874">
    <property type="component" value="Unassembled WGS sequence"/>
</dbReference>
<evidence type="ECO:0000313" key="2">
    <source>
        <dbReference type="EMBL" id="KSV59728.1"/>
    </source>
</evidence>
<dbReference type="SUPFAM" id="SSF56112">
    <property type="entry name" value="Protein kinase-like (PK-like)"/>
    <property type="match status" value="1"/>
</dbReference>
<dbReference type="OrthoDB" id="9771902at2"/>
<reference evidence="2 3" key="1">
    <citation type="submission" date="2015-11" db="EMBL/GenBank/DDBJ databases">
        <title>Butyribacter intestini gen. nov., sp. nov., a butyric acid-producing bacterium of the family Lachnospiraceae isolated from the human faeces.</title>
        <authorList>
            <person name="Zou Y."/>
            <person name="Xue W."/>
            <person name="Luo G."/>
            <person name="Lv M."/>
        </authorList>
    </citation>
    <scope>NUCLEOTIDE SEQUENCE [LARGE SCALE GENOMIC DNA]</scope>
    <source>
        <strain evidence="2 3">ACET-33324</strain>
    </source>
</reference>
<dbReference type="Gene3D" id="3.90.1200.10">
    <property type="match status" value="1"/>
</dbReference>
<dbReference type="RefSeq" id="WP_058352056.1">
    <property type="nucleotide sequence ID" value="NZ_CABMMD010000101.1"/>
</dbReference>
<protein>
    <recommendedName>
        <fullName evidence="1">Aminoglycoside phosphotransferase domain-containing protein</fullName>
    </recommendedName>
</protein>
<dbReference type="STRING" id="290052.ASU35_08225"/>
<dbReference type="InterPro" id="IPR002575">
    <property type="entry name" value="Aminoglycoside_PTrfase"/>
</dbReference>
<dbReference type="InterPro" id="IPR047175">
    <property type="entry name" value="CotS-like"/>
</dbReference>
<gene>
    <name evidence="2" type="ORF">ASU35_08225</name>
</gene>
<evidence type="ECO:0000313" key="3">
    <source>
        <dbReference type="Proteomes" id="UP000054874"/>
    </source>
</evidence>
<dbReference type="GO" id="GO:0042601">
    <property type="term" value="C:endospore-forming forespore"/>
    <property type="evidence" value="ECO:0007669"/>
    <property type="project" value="TreeGrafter"/>
</dbReference>
<dbReference type="Gene3D" id="3.30.200.20">
    <property type="entry name" value="Phosphorylase Kinase, domain 1"/>
    <property type="match status" value="1"/>
</dbReference>
<dbReference type="InterPro" id="IPR014255">
    <property type="entry name" value="Spore_coat_CotS"/>
</dbReference>
<sequence length="331" mass="39536">MEERFEEILSHYDIDIHSMSRIRSGFLLETDENLYLLKKAEGSDRRLGYEEQVADFLMMCGYPRTDRPVRNKEELLVTEDTMGERYLLKEWYRGEECSARDREALLAAAGNLARLHRFLEKTTLLEPPVCNEAFHLAETMEKRTRELKRVYSYIRSKKQKNEFEINILNSFPAFFEQAQNTLEQMNKFPLEKLLEEVQKNVTLVHGSYSYHNLLFTSRGIATLNFDKGGIGLQIMDLYYFMRKVMEKNEWKQAMGERMLREYNKQKTLSEIQWELLGILLSYPEKYWKILNHYYNNKKSWIAIKDVEKLEAVRELENEKKMFLKDVFSLSF</sequence>
<keyword evidence="3" id="KW-1185">Reference proteome</keyword>
<dbReference type="PANTHER" id="PTHR39179">
    <property type="entry name" value="SPORE COAT PROTEIN I"/>
    <property type="match status" value="1"/>
</dbReference>
<evidence type="ECO:0000259" key="1">
    <source>
        <dbReference type="Pfam" id="PF01636"/>
    </source>
</evidence>
<dbReference type="AlphaFoldDB" id="A0A0V8QGU0"/>
<dbReference type="PANTHER" id="PTHR39179:SF3">
    <property type="entry name" value="COTS-RELATED PROTEIN"/>
    <property type="match status" value="1"/>
</dbReference>
<dbReference type="InterPro" id="IPR011009">
    <property type="entry name" value="Kinase-like_dom_sf"/>
</dbReference>
<name>A0A0V8QGU0_9FIRM</name>
<comment type="caution">
    <text evidence="2">The sequence shown here is derived from an EMBL/GenBank/DDBJ whole genome shotgun (WGS) entry which is preliminary data.</text>
</comment>
<dbReference type="EMBL" id="LNAM01000101">
    <property type="protein sequence ID" value="KSV59728.1"/>
    <property type="molecule type" value="Genomic_DNA"/>
</dbReference>